<protein>
    <submittedName>
        <fullName evidence="1">Uncharacterized protein</fullName>
    </submittedName>
</protein>
<dbReference type="EMBL" id="CACRTW010000007">
    <property type="protein sequence ID" value="VYT83572.1"/>
    <property type="molecule type" value="Genomic_DNA"/>
</dbReference>
<proteinExistence type="predicted"/>
<dbReference type="AlphaFoldDB" id="A0A6N3A507"/>
<reference evidence="1" key="1">
    <citation type="submission" date="2019-11" db="EMBL/GenBank/DDBJ databases">
        <authorList>
            <person name="Feng L."/>
        </authorList>
    </citation>
    <scope>NUCLEOTIDE SEQUENCE</scope>
    <source>
        <strain evidence="1">CaerofaciensLFYP39</strain>
    </source>
</reference>
<evidence type="ECO:0000313" key="1">
    <source>
        <dbReference type="EMBL" id="VYT83572.1"/>
    </source>
</evidence>
<accession>A0A6N3A507</accession>
<organism evidence="1">
    <name type="scientific">Collinsella aerofaciens</name>
    <dbReference type="NCBI Taxonomy" id="74426"/>
    <lineage>
        <taxon>Bacteria</taxon>
        <taxon>Bacillati</taxon>
        <taxon>Actinomycetota</taxon>
        <taxon>Coriobacteriia</taxon>
        <taxon>Coriobacteriales</taxon>
        <taxon>Coriobacteriaceae</taxon>
        <taxon>Collinsella</taxon>
    </lineage>
</organism>
<sequence>MSLNGSVLRASVSIAIATIEQYLKIFCRHGAEVEEALGVAGAHLS</sequence>
<name>A0A6N3A507_9ACTN</name>
<gene>
    <name evidence="1" type="ORF">CALFYP39_00717</name>
</gene>